<dbReference type="Gene3D" id="1.20.120.1490">
    <property type="match status" value="1"/>
</dbReference>
<dbReference type="NCBIfam" id="NF009391">
    <property type="entry name" value="PRK12750.1"/>
    <property type="match status" value="1"/>
</dbReference>
<evidence type="ECO:0000256" key="4">
    <source>
        <dbReference type="ARBA" id="ARBA00022764"/>
    </source>
</evidence>
<dbReference type="PANTHER" id="PTHR38102">
    <property type="entry name" value="PERIPLASMIC CHAPERONE SPY"/>
    <property type="match status" value="1"/>
</dbReference>
<keyword evidence="4" id="KW-0574">Periplasm</keyword>
<dbReference type="GO" id="GO:0030288">
    <property type="term" value="C:outer membrane-bounded periplasmic space"/>
    <property type="evidence" value="ECO:0007669"/>
    <property type="project" value="TreeGrafter"/>
</dbReference>
<evidence type="ECO:0000313" key="7">
    <source>
        <dbReference type="EMBL" id="MBC5851679.1"/>
    </source>
</evidence>
<organism evidence="7 8">
    <name type="scientific">Vibrio metschnikovii</name>
    <dbReference type="NCBI Taxonomy" id="28172"/>
    <lineage>
        <taxon>Bacteria</taxon>
        <taxon>Pseudomonadati</taxon>
        <taxon>Pseudomonadota</taxon>
        <taxon>Gammaproteobacteria</taxon>
        <taxon>Vibrionales</taxon>
        <taxon>Vibrionaceae</taxon>
        <taxon>Vibrio</taxon>
    </lineage>
</organism>
<feature type="chain" id="PRO_5040926881" evidence="6">
    <location>
        <begin position="26"/>
        <end position="173"/>
    </location>
</feature>
<comment type="caution">
    <text evidence="7">The sequence shown here is derived from an EMBL/GenBank/DDBJ whole genome shotgun (WGS) entry which is preliminary data.</text>
</comment>
<dbReference type="GO" id="GO:0051082">
    <property type="term" value="F:unfolded protein binding"/>
    <property type="evidence" value="ECO:0007669"/>
    <property type="project" value="TreeGrafter"/>
</dbReference>
<dbReference type="EMBL" id="JACRUP010000008">
    <property type="protein sequence ID" value="MBC5851679.1"/>
    <property type="molecule type" value="Genomic_DNA"/>
</dbReference>
<sequence>MNMTKKMILAAVALPLALGSASVLAYGKGKHTEHQQQRCGLHSEKGIVNQLNLTTEQQSQLKALREAHRQTMQDQRGRGSRDEMSALRAQERALVLSADFDRAAANDLAKQMVDKQVERRINMLEKRHQMMSILTDEQKTQLQTLQQECMEKHHREGGEQRGHKHGSKDKGRG</sequence>
<name>A0A9X0R8P8_VIBME</name>
<reference evidence="7" key="1">
    <citation type="submission" date="2020-08" db="EMBL/GenBank/DDBJ databases">
        <title>Genome Sequencing and Pan-Genome Analysis of Migratory bird Vibrio Strains, Inner Mongolia.</title>
        <authorList>
            <person name="Zheng L."/>
        </authorList>
    </citation>
    <scope>NUCLEOTIDE SEQUENCE</scope>
    <source>
        <strain evidence="7">M13F</strain>
    </source>
</reference>
<dbReference type="AlphaFoldDB" id="A0A9X0R8P8"/>
<dbReference type="Pfam" id="PF07813">
    <property type="entry name" value="LTXXQ"/>
    <property type="match status" value="1"/>
</dbReference>
<feature type="region of interest" description="Disordered" evidence="5">
    <location>
        <begin position="142"/>
        <end position="173"/>
    </location>
</feature>
<dbReference type="RefSeq" id="WP_187026433.1">
    <property type="nucleotide sequence ID" value="NZ_JACRUP010000008.1"/>
</dbReference>
<evidence type="ECO:0000256" key="6">
    <source>
        <dbReference type="SAM" id="SignalP"/>
    </source>
</evidence>
<comment type="subcellular location">
    <subcellularLocation>
        <location evidence="1">Periplasm</location>
    </subcellularLocation>
</comment>
<evidence type="ECO:0000256" key="3">
    <source>
        <dbReference type="ARBA" id="ARBA00022729"/>
    </source>
</evidence>
<protein>
    <submittedName>
        <fullName evidence="7">CpxP family protein</fullName>
    </submittedName>
</protein>
<accession>A0A9X0R8P8</accession>
<evidence type="ECO:0000256" key="1">
    <source>
        <dbReference type="ARBA" id="ARBA00004418"/>
    </source>
</evidence>
<keyword evidence="8" id="KW-1185">Reference proteome</keyword>
<evidence type="ECO:0000256" key="5">
    <source>
        <dbReference type="SAM" id="MobiDB-lite"/>
    </source>
</evidence>
<gene>
    <name evidence="7" type="ORF">H8Q88_12280</name>
</gene>
<dbReference type="CDD" id="cd09916">
    <property type="entry name" value="CpxP_like"/>
    <property type="match status" value="1"/>
</dbReference>
<dbReference type="InterPro" id="IPR012899">
    <property type="entry name" value="LTXXQ"/>
</dbReference>
<feature type="signal peptide" evidence="6">
    <location>
        <begin position="1"/>
        <end position="25"/>
    </location>
</feature>
<keyword evidence="3 6" id="KW-0732">Signal</keyword>
<comment type="similarity">
    <text evidence="2">Belongs to the CpxP/Spy family.</text>
</comment>
<evidence type="ECO:0000313" key="8">
    <source>
        <dbReference type="Proteomes" id="UP000615796"/>
    </source>
</evidence>
<dbReference type="InterPro" id="IPR052211">
    <property type="entry name" value="Cpx_auxiliary_protein"/>
</dbReference>
<evidence type="ECO:0000256" key="2">
    <source>
        <dbReference type="ARBA" id="ARBA00008441"/>
    </source>
</evidence>
<proteinExistence type="inferred from homology"/>
<dbReference type="Proteomes" id="UP000615796">
    <property type="component" value="Unassembled WGS sequence"/>
</dbReference>
<dbReference type="PANTHER" id="PTHR38102:SF1">
    <property type="entry name" value="PERIPLASMIC CHAPERONE SPY"/>
    <property type="match status" value="1"/>
</dbReference>
<feature type="compositionally biased region" description="Basic and acidic residues" evidence="5">
    <location>
        <begin position="149"/>
        <end position="161"/>
    </location>
</feature>